<evidence type="ECO:0000256" key="4">
    <source>
        <dbReference type="ARBA" id="ARBA00022692"/>
    </source>
</evidence>
<dbReference type="Pfam" id="PF09594">
    <property type="entry name" value="GT87"/>
    <property type="match status" value="1"/>
</dbReference>
<dbReference type="InterPro" id="IPR018584">
    <property type="entry name" value="GT87"/>
</dbReference>
<evidence type="ECO:0000313" key="9">
    <source>
        <dbReference type="EMBL" id="PZR80596.1"/>
    </source>
</evidence>
<evidence type="ECO:0008006" key="11">
    <source>
        <dbReference type="Google" id="ProtNLM"/>
    </source>
</evidence>
<dbReference type="Proteomes" id="UP000248724">
    <property type="component" value="Unassembled WGS sequence"/>
</dbReference>
<evidence type="ECO:0000256" key="8">
    <source>
        <dbReference type="SAM" id="Phobius"/>
    </source>
</evidence>
<evidence type="ECO:0000313" key="10">
    <source>
        <dbReference type="Proteomes" id="UP000248724"/>
    </source>
</evidence>
<keyword evidence="2" id="KW-1003">Cell membrane</keyword>
<feature type="transmembrane region" description="Helical" evidence="8">
    <location>
        <begin position="142"/>
        <end position="161"/>
    </location>
</feature>
<feature type="transmembrane region" description="Helical" evidence="8">
    <location>
        <begin position="87"/>
        <end position="107"/>
    </location>
</feature>
<feature type="transmembrane region" description="Helical" evidence="8">
    <location>
        <begin position="16"/>
        <end position="36"/>
    </location>
</feature>
<evidence type="ECO:0000256" key="6">
    <source>
        <dbReference type="ARBA" id="ARBA00023136"/>
    </source>
</evidence>
<name>A0A2W5ZCQ1_9BACT</name>
<comment type="subcellular location">
    <subcellularLocation>
        <location evidence="1">Cell membrane</location>
        <topology evidence="1">Multi-pass membrane protein</topology>
    </subcellularLocation>
</comment>
<feature type="transmembrane region" description="Helical" evidence="8">
    <location>
        <begin position="219"/>
        <end position="247"/>
    </location>
</feature>
<feature type="transmembrane region" description="Helical" evidence="8">
    <location>
        <begin position="277"/>
        <end position="297"/>
    </location>
</feature>
<feature type="transmembrane region" description="Helical" evidence="8">
    <location>
        <begin position="186"/>
        <end position="212"/>
    </location>
</feature>
<sequence>MPANPGVRRDPSSRRLLLLLATAGLLVVVFVVRWIAEKPTEIAQSDFVPLQVAGVILREGHAAQLYDPVLQSRVYAAVVQGSHPGTLFYIHAPIAAVLMVPFTLAGLDAAFRLWGLMQLACLVAAVVIAAQAAHVPRHRGRVGALAAGVGLALPATLAMLLEGQDVGMPALLLACAYAAMRRRSPLLAGALLGLAALAGKPHLFLGVAVWILVWGDRRLIAGAIAGVAGAMLASLVAVGPGGIAGFVSALESGRSDFPNAQESVAGLFSAWTGGGRISTGLTVVVTLAALAAVALAARRGAAGRISLESSLAVAIVLSLLCAPHLYPHDLALLAPVFAWMTVAATGRDRDRGRALPGAALFALLGVWVVLAVCLSVDGSGTLPAGAGSLAPYALVATALLVARPPSVLGKGPGRGQPV</sequence>
<feature type="transmembrane region" description="Helical" evidence="8">
    <location>
        <begin position="332"/>
        <end position="347"/>
    </location>
</feature>
<feature type="transmembrane region" description="Helical" evidence="8">
    <location>
        <begin position="309"/>
        <end position="326"/>
    </location>
</feature>
<keyword evidence="5 8" id="KW-1133">Transmembrane helix</keyword>
<accession>A0A2W5ZCQ1</accession>
<evidence type="ECO:0000256" key="1">
    <source>
        <dbReference type="ARBA" id="ARBA00004651"/>
    </source>
</evidence>
<organism evidence="9 10">
    <name type="scientific">Candidatus Aeolococcus gillhamiae</name>
    <dbReference type="NCBI Taxonomy" id="3127015"/>
    <lineage>
        <taxon>Bacteria</taxon>
        <taxon>Bacillati</taxon>
        <taxon>Candidatus Dormiibacterota</taxon>
        <taxon>Candidatus Dormibacteria</taxon>
        <taxon>Candidatus Aeolococcales</taxon>
        <taxon>Candidatus Aeolococcaceae</taxon>
        <taxon>Candidatus Aeolococcus</taxon>
    </lineage>
</organism>
<evidence type="ECO:0000256" key="3">
    <source>
        <dbReference type="ARBA" id="ARBA00022679"/>
    </source>
</evidence>
<gene>
    <name evidence="9" type="ORF">DLM65_07650</name>
</gene>
<proteinExistence type="inferred from homology"/>
<dbReference type="EMBL" id="QHBU01000148">
    <property type="protein sequence ID" value="PZR80596.1"/>
    <property type="molecule type" value="Genomic_DNA"/>
</dbReference>
<comment type="similarity">
    <text evidence="7">Belongs to the glycosyltransferase 87 family.</text>
</comment>
<dbReference type="AlphaFoldDB" id="A0A2W5ZCQ1"/>
<evidence type="ECO:0000256" key="5">
    <source>
        <dbReference type="ARBA" id="ARBA00022989"/>
    </source>
</evidence>
<feature type="transmembrane region" description="Helical" evidence="8">
    <location>
        <begin position="354"/>
        <end position="376"/>
    </location>
</feature>
<dbReference type="GO" id="GO:0016758">
    <property type="term" value="F:hexosyltransferase activity"/>
    <property type="evidence" value="ECO:0007669"/>
    <property type="project" value="InterPro"/>
</dbReference>
<keyword evidence="4 8" id="KW-0812">Transmembrane</keyword>
<feature type="transmembrane region" description="Helical" evidence="8">
    <location>
        <begin position="382"/>
        <end position="402"/>
    </location>
</feature>
<keyword evidence="6 8" id="KW-0472">Membrane</keyword>
<protein>
    <recommendedName>
        <fullName evidence="11">DUF2029 domain-containing protein</fullName>
    </recommendedName>
</protein>
<feature type="transmembrane region" description="Helical" evidence="8">
    <location>
        <begin position="113"/>
        <end position="130"/>
    </location>
</feature>
<keyword evidence="3" id="KW-0808">Transferase</keyword>
<reference evidence="9 10" key="1">
    <citation type="journal article" date="2017" name="Nature">
        <title>Atmospheric trace gases support primary production in Antarctic desert surface soil.</title>
        <authorList>
            <person name="Ji M."/>
            <person name="Greening C."/>
            <person name="Vanwonterghem I."/>
            <person name="Carere C.R."/>
            <person name="Bay S.K."/>
            <person name="Steen J.A."/>
            <person name="Montgomery K."/>
            <person name="Lines T."/>
            <person name="Beardall J."/>
            <person name="van Dorst J."/>
            <person name="Snape I."/>
            <person name="Stott M.B."/>
            <person name="Hugenholtz P."/>
            <person name="Ferrari B.C."/>
        </authorList>
    </citation>
    <scope>NUCLEOTIDE SEQUENCE [LARGE SCALE GENOMIC DNA]</scope>
    <source>
        <strain evidence="9">RRmetagenome_bin12</strain>
    </source>
</reference>
<comment type="caution">
    <text evidence="9">The sequence shown here is derived from an EMBL/GenBank/DDBJ whole genome shotgun (WGS) entry which is preliminary data.</text>
</comment>
<evidence type="ECO:0000256" key="7">
    <source>
        <dbReference type="ARBA" id="ARBA00024033"/>
    </source>
</evidence>
<evidence type="ECO:0000256" key="2">
    <source>
        <dbReference type="ARBA" id="ARBA00022475"/>
    </source>
</evidence>
<dbReference type="GO" id="GO:0005886">
    <property type="term" value="C:plasma membrane"/>
    <property type="evidence" value="ECO:0007669"/>
    <property type="project" value="UniProtKB-SubCell"/>
</dbReference>